<sequence length="527" mass="55840">MSGKKETMGKHAAAPQSPQDASQTQQIPPVQQAQPGAFNSAFQAAGVSDPKVGKGFNKRLAMRVGIVIAAVLLVVYIAGAFFFSGHFFPNTTLGSQDISLKSTSDVAEVATDIGSDYSVTVTGDGLSFTVSSSQAGLEVDGQEVAEQSIADNNIWLWPIEVFRAHDESANLSSEYSESGLGDVVRQQVETFNATATDPVNASVQYSSASGQFEVTAEKAGTKLDVDAVILKVNDAVLDMSSSAVLGTSELVQPTVLSSNPALTTAADTANSYLTADIELVLGTTAIHAADIGANEISQWVVIGDDLAVSFDEEAMDAWVEELAVSLNTVGTERTYTRPDGQTFTVSGGTYGWTIDDDAMVADVEDAIRNGLVGQLTVATTLEGYTYNGSGVQDWGAYADVDISEQHVRFYNEAGELVWEADCVTGKPDGSHDTPTGVWRVLNKKTNYTLTGDISVATGQPEYETKVSYWMPFTYSGCGFHDATWQSAFGGTRYKDGYGSHGCVNLSLSDAASLYDIIAVGNAVVVHE</sequence>
<evidence type="ECO:0000256" key="4">
    <source>
        <dbReference type="ARBA" id="ARBA00022984"/>
    </source>
</evidence>
<evidence type="ECO:0000313" key="11">
    <source>
        <dbReference type="Proteomes" id="UP000182975"/>
    </source>
</evidence>
<feature type="active site" description="Proton donor/acceptor" evidence="6">
    <location>
        <position position="480"/>
    </location>
</feature>
<keyword evidence="4 6" id="KW-0573">Peptidoglycan synthesis</keyword>
<proteinExistence type="predicted"/>
<dbReference type="InterPro" id="IPR050979">
    <property type="entry name" value="LD-transpeptidase"/>
</dbReference>
<dbReference type="CDD" id="cd16913">
    <property type="entry name" value="YkuD_like"/>
    <property type="match status" value="1"/>
</dbReference>
<feature type="domain" description="L,D-TPase catalytic" evidence="9">
    <location>
        <begin position="396"/>
        <end position="526"/>
    </location>
</feature>
<dbReference type="InterPro" id="IPR038054">
    <property type="entry name" value="LD_TPept-like_central_sf"/>
</dbReference>
<dbReference type="Gene3D" id="3.10.20.800">
    <property type="match status" value="1"/>
</dbReference>
<dbReference type="GO" id="GO:0018104">
    <property type="term" value="P:peptidoglycan-protein cross-linking"/>
    <property type="evidence" value="ECO:0007669"/>
    <property type="project" value="TreeGrafter"/>
</dbReference>
<dbReference type="GO" id="GO:0071555">
    <property type="term" value="P:cell wall organization"/>
    <property type="evidence" value="ECO:0007669"/>
    <property type="project" value="UniProtKB-UniRule"/>
</dbReference>
<name>A0A1H8SZX9_9ACTN</name>
<dbReference type="EMBL" id="FOEC01000008">
    <property type="protein sequence ID" value="SEO84379.1"/>
    <property type="molecule type" value="Genomic_DNA"/>
</dbReference>
<dbReference type="AlphaFoldDB" id="A0A1H8SZX9"/>
<keyword evidence="3 6" id="KW-0133">Cell shape</keyword>
<dbReference type="PROSITE" id="PS52029">
    <property type="entry name" value="LD_TPASE"/>
    <property type="match status" value="1"/>
</dbReference>
<evidence type="ECO:0000313" key="10">
    <source>
        <dbReference type="EMBL" id="SEO84379.1"/>
    </source>
</evidence>
<dbReference type="PANTHER" id="PTHR30582:SF33">
    <property type="entry name" value="EXPORTED PROTEIN"/>
    <property type="match status" value="1"/>
</dbReference>
<evidence type="ECO:0000256" key="8">
    <source>
        <dbReference type="SAM" id="Phobius"/>
    </source>
</evidence>
<evidence type="ECO:0000256" key="1">
    <source>
        <dbReference type="ARBA" id="ARBA00004752"/>
    </source>
</evidence>
<dbReference type="InterPro" id="IPR038063">
    <property type="entry name" value="Transpep_catalytic_dom"/>
</dbReference>
<feature type="active site" description="Nucleophile" evidence="6">
    <location>
        <position position="502"/>
    </location>
</feature>
<dbReference type="STRING" id="79604.AAY81_02135"/>
<evidence type="ECO:0000259" key="9">
    <source>
        <dbReference type="PROSITE" id="PS52029"/>
    </source>
</evidence>
<keyword evidence="8" id="KW-1133">Transmembrane helix</keyword>
<dbReference type="GO" id="GO:0005576">
    <property type="term" value="C:extracellular region"/>
    <property type="evidence" value="ECO:0007669"/>
    <property type="project" value="TreeGrafter"/>
</dbReference>
<dbReference type="Proteomes" id="UP000182975">
    <property type="component" value="Unassembled WGS sequence"/>
</dbReference>
<keyword evidence="8" id="KW-0472">Membrane</keyword>
<dbReference type="GO" id="GO:0008360">
    <property type="term" value="P:regulation of cell shape"/>
    <property type="evidence" value="ECO:0007669"/>
    <property type="project" value="UniProtKB-UniRule"/>
</dbReference>
<evidence type="ECO:0000256" key="5">
    <source>
        <dbReference type="ARBA" id="ARBA00023316"/>
    </source>
</evidence>
<dbReference type="SUPFAM" id="SSF143985">
    <property type="entry name" value="L,D-transpeptidase pre-catalytic domain-like"/>
    <property type="match status" value="1"/>
</dbReference>
<protein>
    <submittedName>
        <fullName evidence="10">Peptidoglycan transpeptidase, ErfK-YbiS-YhnG family</fullName>
    </submittedName>
</protein>
<dbReference type="SUPFAM" id="SSF141523">
    <property type="entry name" value="L,D-transpeptidase catalytic domain-like"/>
    <property type="match status" value="1"/>
</dbReference>
<comment type="pathway">
    <text evidence="1 6">Cell wall biogenesis; peptidoglycan biosynthesis.</text>
</comment>
<keyword evidence="5 6" id="KW-0961">Cell wall biogenesis/degradation</keyword>
<dbReference type="PANTHER" id="PTHR30582">
    <property type="entry name" value="L,D-TRANSPEPTIDASE"/>
    <property type="match status" value="1"/>
</dbReference>
<keyword evidence="2" id="KW-0808">Transferase</keyword>
<dbReference type="UniPathway" id="UPA00219"/>
<dbReference type="Pfam" id="PF12229">
    <property type="entry name" value="PG_binding_4"/>
    <property type="match status" value="2"/>
</dbReference>
<dbReference type="InterPro" id="IPR005490">
    <property type="entry name" value="LD_TPept_cat_dom"/>
</dbReference>
<evidence type="ECO:0000256" key="2">
    <source>
        <dbReference type="ARBA" id="ARBA00022679"/>
    </source>
</evidence>
<keyword evidence="11" id="KW-1185">Reference proteome</keyword>
<dbReference type="Pfam" id="PF03734">
    <property type="entry name" value="YkuD"/>
    <property type="match status" value="1"/>
</dbReference>
<dbReference type="GO" id="GO:0016740">
    <property type="term" value="F:transferase activity"/>
    <property type="evidence" value="ECO:0007669"/>
    <property type="project" value="UniProtKB-KW"/>
</dbReference>
<evidence type="ECO:0000256" key="6">
    <source>
        <dbReference type="PROSITE-ProRule" id="PRU01373"/>
    </source>
</evidence>
<evidence type="ECO:0000256" key="7">
    <source>
        <dbReference type="SAM" id="MobiDB-lite"/>
    </source>
</evidence>
<evidence type="ECO:0000256" key="3">
    <source>
        <dbReference type="ARBA" id="ARBA00022960"/>
    </source>
</evidence>
<feature type="region of interest" description="Disordered" evidence="7">
    <location>
        <begin position="1"/>
        <end position="30"/>
    </location>
</feature>
<organism evidence="10 11">
    <name type="scientific">Denitrobacterium detoxificans</name>
    <dbReference type="NCBI Taxonomy" id="79604"/>
    <lineage>
        <taxon>Bacteria</taxon>
        <taxon>Bacillati</taxon>
        <taxon>Actinomycetota</taxon>
        <taxon>Coriobacteriia</taxon>
        <taxon>Eggerthellales</taxon>
        <taxon>Eggerthellaceae</taxon>
        <taxon>Denitrobacterium</taxon>
    </lineage>
</organism>
<accession>A0A1H8SZX9</accession>
<dbReference type="InterPro" id="IPR022029">
    <property type="entry name" value="YoaR-like_PG-bd"/>
</dbReference>
<reference evidence="11" key="1">
    <citation type="submission" date="2016-10" db="EMBL/GenBank/DDBJ databases">
        <authorList>
            <person name="Varghese N."/>
        </authorList>
    </citation>
    <scope>NUCLEOTIDE SEQUENCE [LARGE SCALE GENOMIC DNA]</scope>
    <source>
        <strain evidence="11">DSM 21843</strain>
    </source>
</reference>
<dbReference type="OrthoDB" id="3176960at2"/>
<keyword evidence="8" id="KW-0812">Transmembrane</keyword>
<dbReference type="Gene3D" id="2.40.440.10">
    <property type="entry name" value="L,D-transpeptidase catalytic domain-like"/>
    <property type="match status" value="1"/>
</dbReference>
<dbReference type="GO" id="GO:0071972">
    <property type="term" value="F:peptidoglycan L,D-transpeptidase activity"/>
    <property type="evidence" value="ECO:0007669"/>
    <property type="project" value="TreeGrafter"/>
</dbReference>
<feature type="compositionally biased region" description="Low complexity" evidence="7">
    <location>
        <begin position="12"/>
        <end position="30"/>
    </location>
</feature>
<gene>
    <name evidence="10" type="ORF">SAMN02910314_01364</name>
</gene>
<feature type="transmembrane region" description="Helical" evidence="8">
    <location>
        <begin position="60"/>
        <end position="83"/>
    </location>
</feature>